<evidence type="ECO:0000313" key="1">
    <source>
        <dbReference type="EMBL" id="UPK94189.1"/>
    </source>
</evidence>
<evidence type="ECO:0000313" key="2">
    <source>
        <dbReference type="Proteomes" id="UP000830768"/>
    </source>
</evidence>
<protein>
    <submittedName>
        <fullName evidence="1">Uncharacterized protein</fullName>
    </submittedName>
</protein>
<gene>
    <name evidence="1" type="ORF">LCI18_005124</name>
</gene>
<dbReference type="EMBL" id="CP090033">
    <property type="protein sequence ID" value="UPK94189.1"/>
    <property type="molecule type" value="Genomic_DNA"/>
</dbReference>
<keyword evidence="2" id="KW-1185">Reference proteome</keyword>
<organism evidence="1 2">
    <name type="scientific">Fusarium solani subsp. cucurbitae</name>
    <name type="common">Neocosmosporum cucurbitae</name>
    <dbReference type="NCBI Taxonomy" id="2747967"/>
    <lineage>
        <taxon>Eukaryota</taxon>
        <taxon>Fungi</taxon>
        <taxon>Dikarya</taxon>
        <taxon>Ascomycota</taxon>
        <taxon>Pezizomycotina</taxon>
        <taxon>Sordariomycetes</taxon>
        <taxon>Hypocreomycetidae</taxon>
        <taxon>Hypocreales</taxon>
        <taxon>Nectriaceae</taxon>
        <taxon>Fusarium</taxon>
        <taxon>Fusarium solani species complex</taxon>
    </lineage>
</organism>
<reference evidence="1" key="1">
    <citation type="submission" date="2021-11" db="EMBL/GenBank/DDBJ databases">
        <title>Fusarium solani-melongenae Genome sequencing and assembly.</title>
        <authorList>
            <person name="Xie S."/>
            <person name="Huang L."/>
            <person name="Zhang X."/>
        </authorList>
    </citation>
    <scope>NUCLEOTIDE SEQUENCE</scope>
    <source>
        <strain evidence="1">CRI 24-3</strain>
    </source>
</reference>
<dbReference type="Proteomes" id="UP000830768">
    <property type="component" value="Chromosome 4"/>
</dbReference>
<proteinExistence type="predicted"/>
<accession>A0ACD3YYW6</accession>
<name>A0ACD3YYW6_FUSSC</name>
<sequence>METSGDNSTMESTIHQFSDLNLSNKPSSRLAPPTRTLPRTTLKRIPKSIGKSTIKADKSYIALLEDGRLRRDRKRNEGRRFKWWSNHEKALMHHPRGFAEHGDLTTKMISYCKAIKEANEDEGELGSLPAHPTDTAGMDSGLSWDDPSWDDPALHPDLVREFRGTKAWEFFSEALARFRRGEDLSSQFASLNLAGEASQSAT</sequence>